<evidence type="ECO:0000259" key="9">
    <source>
        <dbReference type="Pfam" id="PF02770"/>
    </source>
</evidence>
<dbReference type="SUPFAM" id="SSF47203">
    <property type="entry name" value="Acyl-CoA dehydrogenase C-terminal domain-like"/>
    <property type="match status" value="1"/>
</dbReference>
<sequence>MTEIIKGGGFLVEEADVNRVFTPEDFSDEHKMIAKTTEDYVTNEVLPAVEHLENHEFEHSVRLLKSAGELGLLGADVPEEYEGLGLDKISSALIAEKMSVAGGFSITHGAHVGIGSLPIVLFGNEEQKKKYLPKLATGELIAAYALTEPGSGSDALGAKTTAKLSADGTHYVLNGEKQWITNAGFADVFVVYAKVDGDQFSAFIVERTYEGVSVGPEEKKMGIKSSSTRTLILEDAKVPVENLLGEVGRGHVIAFNILNVGRYKLGVGTVGSSKRGLELAVKYTNQRQQFKTKLSDFSLTKDKLATMAARIYASESLNYRTVGLFEDRLGQMDEAAQKDGKTIAAAIAEYAIECSIAKVVGSETLDYVVDEAVQLHGGYGFMAEYEVERMYRDSRINRIFEGTNEINRMIVPGTFMKKALKGELPLLQVAQQLQQEILMMMPEEVGNEPLDKEKYLVKNAKKIGVLAAGLAAQRYGAKLNDEQEVLVSIANIANQLYAMESAVIRTAKAIAKDGVDKAMQKLLYTQIFAQEAFAQIEQEAKTVLLHATDGDQARMMLSALRKLTRNEPYDLIAKKREASVKIIDAEKYVV</sequence>
<reference evidence="12" key="1">
    <citation type="journal article" date="2021" name="PeerJ">
        <title>Extensive microbial diversity within the chicken gut microbiome revealed by metagenomics and culture.</title>
        <authorList>
            <person name="Gilroy R."/>
            <person name="Ravi A."/>
            <person name="Getino M."/>
            <person name="Pursley I."/>
            <person name="Horton D.L."/>
            <person name="Alikhan N.F."/>
            <person name="Baker D."/>
            <person name="Gharbi K."/>
            <person name="Hall N."/>
            <person name="Watson M."/>
            <person name="Adriaenssens E.M."/>
            <person name="Foster-Nyarko E."/>
            <person name="Jarju S."/>
            <person name="Secka A."/>
            <person name="Antonio M."/>
            <person name="Oren A."/>
            <person name="Chaudhuri R.R."/>
            <person name="La Ragione R."/>
            <person name="Hildebrand F."/>
            <person name="Pallen M.J."/>
        </authorList>
    </citation>
    <scope>NUCLEOTIDE SEQUENCE</scope>
    <source>
        <strain evidence="12">CHK160-4876</strain>
    </source>
</reference>
<gene>
    <name evidence="12" type="ORF">K8V30_01050</name>
</gene>
<dbReference type="Pfam" id="PF00441">
    <property type="entry name" value="Acyl-CoA_dh_1"/>
    <property type="match status" value="1"/>
</dbReference>
<dbReference type="Gene3D" id="1.10.540.10">
    <property type="entry name" value="Acyl-CoA dehydrogenase/oxidase, N-terminal domain"/>
    <property type="match status" value="1"/>
</dbReference>
<dbReference type="FunFam" id="1.20.140.10:FF:000019">
    <property type="entry name" value="Acyl-CoA dehydrogenase"/>
    <property type="match status" value="1"/>
</dbReference>
<dbReference type="InterPro" id="IPR009100">
    <property type="entry name" value="AcylCoA_DH/oxidase_NM_dom_sf"/>
</dbReference>
<dbReference type="PROSITE" id="PS00072">
    <property type="entry name" value="ACYL_COA_DH_1"/>
    <property type="match status" value="1"/>
</dbReference>
<name>A0A921N9Y2_9BACL</name>
<comment type="similarity">
    <text evidence="2 7">Belongs to the acyl-CoA dehydrogenase family.</text>
</comment>
<dbReference type="InterPro" id="IPR009075">
    <property type="entry name" value="AcylCo_DH/oxidase_C"/>
</dbReference>
<dbReference type="InterPro" id="IPR013786">
    <property type="entry name" value="AcylCoA_DH/ox_N"/>
</dbReference>
<feature type="domain" description="Acyl-CoA dehydrogenase/oxidase N-terminal" evidence="10">
    <location>
        <begin position="27"/>
        <end position="139"/>
    </location>
</feature>
<dbReference type="InterPro" id="IPR037069">
    <property type="entry name" value="AcylCoA_DH/ox_N_sf"/>
</dbReference>
<keyword evidence="3 7" id="KW-0285">Flavoprotein</keyword>
<dbReference type="PANTHER" id="PTHR43884">
    <property type="entry name" value="ACYL-COA DEHYDROGENASE"/>
    <property type="match status" value="1"/>
</dbReference>
<dbReference type="Pfam" id="PF02770">
    <property type="entry name" value="Acyl-CoA_dh_M"/>
    <property type="match status" value="1"/>
</dbReference>
<feature type="domain" description="Acyl-CoA dehydrogenase/oxidase C-terminal" evidence="8">
    <location>
        <begin position="248"/>
        <end position="411"/>
    </location>
</feature>
<dbReference type="GO" id="GO:0050660">
    <property type="term" value="F:flavin adenine dinucleotide binding"/>
    <property type="evidence" value="ECO:0007669"/>
    <property type="project" value="InterPro"/>
</dbReference>
<dbReference type="Pfam" id="PF21263">
    <property type="entry name" value="Acyl-CoA-dh_C"/>
    <property type="match status" value="1"/>
</dbReference>
<feature type="domain" description="Acyl-CoA dehydrogenase-like C-terminal" evidence="11">
    <location>
        <begin position="459"/>
        <end position="562"/>
    </location>
</feature>
<evidence type="ECO:0000256" key="6">
    <source>
        <dbReference type="ARBA" id="ARBA00052546"/>
    </source>
</evidence>
<dbReference type="InterPro" id="IPR036250">
    <property type="entry name" value="AcylCo_DH-like_C"/>
</dbReference>
<evidence type="ECO:0000259" key="11">
    <source>
        <dbReference type="Pfam" id="PF21263"/>
    </source>
</evidence>
<dbReference type="PROSITE" id="PS00073">
    <property type="entry name" value="ACYL_COA_DH_2"/>
    <property type="match status" value="1"/>
</dbReference>
<evidence type="ECO:0000256" key="3">
    <source>
        <dbReference type="ARBA" id="ARBA00022630"/>
    </source>
</evidence>
<evidence type="ECO:0000256" key="4">
    <source>
        <dbReference type="ARBA" id="ARBA00022827"/>
    </source>
</evidence>
<reference evidence="12" key="2">
    <citation type="submission" date="2021-09" db="EMBL/GenBank/DDBJ databases">
        <authorList>
            <person name="Gilroy R."/>
        </authorList>
    </citation>
    <scope>NUCLEOTIDE SEQUENCE</scope>
    <source>
        <strain evidence="12">CHK160-4876</strain>
    </source>
</reference>
<evidence type="ECO:0000256" key="7">
    <source>
        <dbReference type="RuleBase" id="RU362125"/>
    </source>
</evidence>
<dbReference type="InterPro" id="IPR046373">
    <property type="entry name" value="Acyl-CoA_Oxase/DH_mid-dom_sf"/>
</dbReference>
<evidence type="ECO:0000313" key="12">
    <source>
        <dbReference type="EMBL" id="HJH10276.1"/>
    </source>
</evidence>
<dbReference type="FunFam" id="2.40.110.10:FF:000017">
    <property type="entry name" value="Acyl-CoA dehydrogenase"/>
    <property type="match status" value="1"/>
</dbReference>
<dbReference type="AlphaFoldDB" id="A0A921N9Y2"/>
<evidence type="ECO:0000259" key="8">
    <source>
        <dbReference type="Pfam" id="PF00441"/>
    </source>
</evidence>
<organism evidence="12 13">
    <name type="scientific">Metalysinibacillus jejuensis</name>
    <dbReference type="NCBI Taxonomy" id="914327"/>
    <lineage>
        <taxon>Bacteria</taxon>
        <taxon>Bacillati</taxon>
        <taxon>Bacillota</taxon>
        <taxon>Bacilli</taxon>
        <taxon>Bacillales</taxon>
        <taxon>Caryophanaceae</taxon>
        <taxon>Metalysinibacillus</taxon>
    </lineage>
</organism>
<dbReference type="Gene3D" id="2.40.110.10">
    <property type="entry name" value="Butyryl-CoA Dehydrogenase, subunit A, domain 2"/>
    <property type="match status" value="1"/>
</dbReference>
<feature type="domain" description="Acyl-CoA oxidase/dehydrogenase middle" evidence="9">
    <location>
        <begin position="143"/>
        <end position="235"/>
    </location>
</feature>
<dbReference type="FunFam" id="1.10.540.10:FF:000001">
    <property type="entry name" value="Very long-chain-specific acyl-CoA dehydrogenase, mitochondrial"/>
    <property type="match status" value="1"/>
</dbReference>
<accession>A0A921N9Y2</accession>
<dbReference type="Proteomes" id="UP000700212">
    <property type="component" value="Unassembled WGS sequence"/>
</dbReference>
<evidence type="ECO:0000256" key="1">
    <source>
        <dbReference type="ARBA" id="ARBA00001974"/>
    </source>
</evidence>
<dbReference type="PANTHER" id="PTHR43884:SF12">
    <property type="entry name" value="ISOVALERYL-COA DEHYDROGENASE, MITOCHONDRIAL-RELATED"/>
    <property type="match status" value="1"/>
</dbReference>
<protein>
    <submittedName>
        <fullName evidence="12">Acyl-CoA dehydrogenase family protein</fullName>
    </submittedName>
</protein>
<comment type="caution">
    <text evidence="12">The sequence shown here is derived from an EMBL/GenBank/DDBJ whole genome shotgun (WGS) entry which is preliminary data.</text>
</comment>
<keyword evidence="4 7" id="KW-0274">FAD</keyword>
<dbReference type="GO" id="GO:0003995">
    <property type="term" value="F:acyl-CoA dehydrogenase activity"/>
    <property type="evidence" value="ECO:0007669"/>
    <property type="project" value="InterPro"/>
</dbReference>
<evidence type="ECO:0000256" key="2">
    <source>
        <dbReference type="ARBA" id="ARBA00009347"/>
    </source>
</evidence>
<dbReference type="InterPro" id="IPR049426">
    <property type="entry name" value="Acyl-CoA-dh-like_C"/>
</dbReference>
<dbReference type="EMBL" id="DYTV01000011">
    <property type="protein sequence ID" value="HJH10276.1"/>
    <property type="molecule type" value="Genomic_DNA"/>
</dbReference>
<comment type="cofactor">
    <cofactor evidence="1 7">
        <name>FAD</name>
        <dbReference type="ChEBI" id="CHEBI:57692"/>
    </cofactor>
</comment>
<evidence type="ECO:0000313" key="13">
    <source>
        <dbReference type="Proteomes" id="UP000700212"/>
    </source>
</evidence>
<proteinExistence type="inferred from homology"/>
<dbReference type="InterPro" id="IPR006089">
    <property type="entry name" value="Acyl-CoA_DH_CS"/>
</dbReference>
<evidence type="ECO:0000256" key="5">
    <source>
        <dbReference type="ARBA" id="ARBA00023002"/>
    </source>
</evidence>
<evidence type="ECO:0000259" key="10">
    <source>
        <dbReference type="Pfam" id="PF02771"/>
    </source>
</evidence>
<keyword evidence="5 7" id="KW-0560">Oxidoreductase</keyword>
<dbReference type="Gene3D" id="1.20.140.10">
    <property type="entry name" value="Butyryl-CoA Dehydrogenase, subunit A, domain 3"/>
    <property type="match status" value="2"/>
</dbReference>
<comment type="catalytic activity">
    <reaction evidence="6">
        <text>a 2,3-saturated acyl-CoA + A = a 2,3-dehydroacyl-CoA + AH2</text>
        <dbReference type="Rhea" id="RHEA:48608"/>
        <dbReference type="ChEBI" id="CHEBI:13193"/>
        <dbReference type="ChEBI" id="CHEBI:17499"/>
        <dbReference type="ChEBI" id="CHEBI:60015"/>
        <dbReference type="ChEBI" id="CHEBI:65111"/>
    </reaction>
</comment>
<dbReference type="SUPFAM" id="SSF56645">
    <property type="entry name" value="Acyl-CoA dehydrogenase NM domain-like"/>
    <property type="match status" value="1"/>
</dbReference>
<dbReference type="Pfam" id="PF02771">
    <property type="entry name" value="Acyl-CoA_dh_N"/>
    <property type="match status" value="1"/>
</dbReference>
<dbReference type="InterPro" id="IPR006091">
    <property type="entry name" value="Acyl-CoA_Oxase/DH_mid-dom"/>
</dbReference>